<proteinExistence type="predicted"/>
<protein>
    <submittedName>
        <fullName evidence="1">Uncharacterized protein</fullName>
    </submittedName>
</protein>
<accession>A0A6J5PUR9</accession>
<sequence length="144" mass="17020">MNDETKSKISKKFQDRRAEVSKEIYENIEKLSNLKTLKEAQVNMLSLRQRLLEDNHTLFEHITILRKKYRDDRSIEMENISKNLQIRYQANEKNIVIEGRTSPTKEALEIFENQVSFFTESIKTIDNVIFGIKTRLDIEKTLGL</sequence>
<gene>
    <name evidence="1" type="ORF">UFOVP972_242</name>
</gene>
<dbReference type="EMBL" id="LR796923">
    <property type="protein sequence ID" value="CAB4175543.1"/>
    <property type="molecule type" value="Genomic_DNA"/>
</dbReference>
<name>A0A6J5PUR9_9CAUD</name>
<evidence type="ECO:0000313" key="1">
    <source>
        <dbReference type="EMBL" id="CAB4175543.1"/>
    </source>
</evidence>
<organism evidence="1">
    <name type="scientific">uncultured Caudovirales phage</name>
    <dbReference type="NCBI Taxonomy" id="2100421"/>
    <lineage>
        <taxon>Viruses</taxon>
        <taxon>Duplodnaviria</taxon>
        <taxon>Heunggongvirae</taxon>
        <taxon>Uroviricota</taxon>
        <taxon>Caudoviricetes</taxon>
        <taxon>Peduoviridae</taxon>
        <taxon>Maltschvirus</taxon>
        <taxon>Maltschvirus maltsch</taxon>
    </lineage>
</organism>
<reference evidence="1" key="1">
    <citation type="submission" date="2020-05" db="EMBL/GenBank/DDBJ databases">
        <authorList>
            <person name="Chiriac C."/>
            <person name="Salcher M."/>
            <person name="Ghai R."/>
            <person name="Kavagutti S V."/>
        </authorList>
    </citation>
    <scope>NUCLEOTIDE SEQUENCE</scope>
</reference>